<dbReference type="Pfam" id="PF13481">
    <property type="entry name" value="AAA_25"/>
    <property type="match status" value="1"/>
</dbReference>
<dbReference type="EMBL" id="KP795478">
    <property type="protein sequence ID" value="AKN36225.1"/>
    <property type="molecule type" value="Genomic_DNA"/>
</dbReference>
<sequence length="304" mass="33546">MNTLSLDTLMSSSESQNLSFSLKGLLKGHVGMLIAAPNVGKSHLALCIAMEHSSSMSLLGMSAAEKPAKTLVLSSEDGAGIIQSRMKEKLANCTGTIKSELKNNLHFLTDLEPIVIPPDSSIQELAEHEQYLEKLKQTFSEFDLVIVDTVTESIGRCEEVKHDRLIKNVFQKLASESGASLLLVHHVNKDEIRGNQEITMASGAGLTSIMRLTKCLFTLKSKKESLSIKYLKSNYLAENENLEFAVEVRQNLTINPQVFSLKSKVSKTVRSAPSIKQAPKKITLPGTIPEQEEIEERKNLRDVL</sequence>
<dbReference type="AlphaFoldDB" id="A0A0H3ZJZ2"/>
<dbReference type="InterPro" id="IPR027417">
    <property type="entry name" value="P-loop_NTPase"/>
</dbReference>
<proteinExistence type="predicted"/>
<dbReference type="Gene3D" id="3.40.50.300">
    <property type="entry name" value="P-loop containing nucleotide triphosphate hydrolases"/>
    <property type="match status" value="1"/>
</dbReference>
<accession>A0A0H3ZJZ2</accession>
<reference evidence="1" key="1">
    <citation type="journal article" date="2015" name="MBio">
        <title>Eco-Evolutionary Dynamics of Episomes among Ecologically Cohesive Bacterial Populations.</title>
        <authorList>
            <person name="Xue H."/>
            <person name="Cordero O.X."/>
            <person name="Camas F.M."/>
            <person name="Trimble W."/>
            <person name="Meyer F."/>
            <person name="Guglielmini J."/>
            <person name="Rocha E.P."/>
            <person name="Polz M.F."/>
        </authorList>
    </citation>
    <scope>NUCLEOTIDE SEQUENCE</scope>
    <source>
        <strain evidence="1">FF_174</strain>
    </source>
</reference>
<protein>
    <submittedName>
        <fullName evidence="1">Uncharacterized protein</fullName>
    </submittedName>
</protein>
<organism evidence="1">
    <name type="scientific">Vibrio tasmaniensis</name>
    <dbReference type="NCBI Taxonomy" id="212663"/>
    <lineage>
        <taxon>Bacteria</taxon>
        <taxon>Pseudomonadati</taxon>
        <taxon>Pseudomonadota</taxon>
        <taxon>Gammaproteobacteria</taxon>
        <taxon>Vibrionales</taxon>
        <taxon>Vibrionaceae</taxon>
        <taxon>Vibrio</taxon>
    </lineage>
</organism>
<name>A0A0H3ZJZ2_9VIBR</name>
<dbReference type="SUPFAM" id="SSF52540">
    <property type="entry name" value="P-loop containing nucleoside triphosphate hydrolases"/>
    <property type="match status" value="1"/>
</dbReference>
<evidence type="ECO:0000313" key="1">
    <source>
        <dbReference type="EMBL" id="AKN36225.1"/>
    </source>
</evidence>